<keyword evidence="2" id="KW-1185">Reference proteome</keyword>
<proteinExistence type="predicted"/>
<gene>
    <name evidence="1" type="ORF">I4F81_002874</name>
</gene>
<accession>A0ACC3BRA9</accession>
<protein>
    <submittedName>
        <fullName evidence="1">Uncharacterized protein</fullName>
    </submittedName>
</protein>
<organism evidence="1 2">
    <name type="scientific">Pyropia yezoensis</name>
    <name type="common">Susabi-nori</name>
    <name type="synonym">Porphyra yezoensis</name>
    <dbReference type="NCBI Taxonomy" id="2788"/>
    <lineage>
        <taxon>Eukaryota</taxon>
        <taxon>Rhodophyta</taxon>
        <taxon>Bangiophyceae</taxon>
        <taxon>Bangiales</taxon>
        <taxon>Bangiaceae</taxon>
        <taxon>Pyropia</taxon>
    </lineage>
</organism>
<dbReference type="Proteomes" id="UP000798662">
    <property type="component" value="Chromosome 1"/>
</dbReference>
<evidence type="ECO:0000313" key="2">
    <source>
        <dbReference type="Proteomes" id="UP000798662"/>
    </source>
</evidence>
<name>A0ACC3BRA9_PYRYE</name>
<reference evidence="1" key="1">
    <citation type="submission" date="2019-11" db="EMBL/GenBank/DDBJ databases">
        <title>Nori genome reveals adaptations in red seaweeds to the harsh intertidal environment.</title>
        <authorList>
            <person name="Wang D."/>
            <person name="Mao Y."/>
        </authorList>
    </citation>
    <scope>NUCLEOTIDE SEQUENCE</scope>
    <source>
        <tissue evidence="1">Gametophyte</tissue>
    </source>
</reference>
<dbReference type="EMBL" id="CM020618">
    <property type="protein sequence ID" value="KAK1860285.1"/>
    <property type="molecule type" value="Genomic_DNA"/>
</dbReference>
<sequence length="851" mass="91179">MDPAAPEATALATAADVREPQPNDSEPDAEPVLLFAREESGLYRISAKKAVEKVVIHGDAADHYFSTSDGGVAHVLDLPPSSAETWFKDSPYTWGPPKGTSSTMVLISGRWKRYSVRTRTCTLPMVCSLMPADVANMRHTEVDFDNPTWLAAMKMCEDDDDPERRVRKTSMAYFKTLQNMEGGCSFTDEDNIPCGGHPVFLPPRGGRGAFIGCSNWEPGDPPTSRGGHMSRCIRPGVDPDLVKTRLEDGIEDVASSNTCSYISGKRFKELTCKRHGGENPRLKRSGGDGCPVRVEFLSPAGSTGDTIRVFVIVRGTHSHVFPVCKPSSRLVQNVVEDNPSAFIRALQAAISDASGGGLASTSFVRKLRHSARSTAHPFGQDLLGVMDLYRRSGYRHKYVKAIIQKPEYTAVVLQTEKQADMAGQMRYIEADSTFGVVSRGSAKDGVQAEAIREAGKQALDWHHFSIISFVPWLNRAVTLLRAMVIGKTTSMYEELFEFYFSAAAEHGLAGPGGRVAVRAGGGTSSRKTPFVAATMDFETAQHSGFARGLSRVFGGEPADYTGRVIGCAVYFKRFLLGPSGNSVGDPFFSVMVQLREADAVGGESGVRERLSSLAAEYQKSHKSKKANVILWLRKNPAAFSAAFPKSSGRLNKFELLASPDNTNAYESLNRQTKQVVSDARASLLLEVIASLSDFDARTMTAITSPGQAAPSGASQVARMNRTTKRKRKSNVVPSAGQPPKPAKSGRASASPPRGGAARAADAHAAAGRDAMPAEEAAPGVARPGGGETSSGTTGAGAAGAPPLWQSSPQLLAEFQLFLAARQQARMSSADGATKKRGYEGVSSEGEEEPES</sequence>
<comment type="caution">
    <text evidence="1">The sequence shown here is derived from an EMBL/GenBank/DDBJ whole genome shotgun (WGS) entry which is preliminary data.</text>
</comment>
<evidence type="ECO:0000313" key="1">
    <source>
        <dbReference type="EMBL" id="KAK1860285.1"/>
    </source>
</evidence>